<dbReference type="InterPro" id="IPR038499">
    <property type="entry name" value="BRO1_sf"/>
</dbReference>
<evidence type="ECO:0000313" key="6">
    <source>
        <dbReference type="Proteomes" id="UP001201163"/>
    </source>
</evidence>
<feature type="domain" description="BRO1" evidence="4">
    <location>
        <begin position="3"/>
        <end position="403"/>
    </location>
</feature>
<dbReference type="InterPro" id="IPR025304">
    <property type="entry name" value="ALIX_V_dom"/>
</dbReference>
<dbReference type="PANTHER" id="PTHR23030:SF39">
    <property type="entry name" value="PROGRAMMED CELL DEATH 6-INTERACTING PROTEIN"/>
    <property type="match status" value="1"/>
</dbReference>
<dbReference type="AlphaFoldDB" id="A0AAD4LL45"/>
<dbReference type="Gene3D" id="1.20.140.50">
    <property type="entry name" value="alix/aip1 like domains"/>
    <property type="match status" value="1"/>
</dbReference>
<organism evidence="5 6">
    <name type="scientific">Lactarius akahatsu</name>
    <dbReference type="NCBI Taxonomy" id="416441"/>
    <lineage>
        <taxon>Eukaryota</taxon>
        <taxon>Fungi</taxon>
        <taxon>Dikarya</taxon>
        <taxon>Basidiomycota</taxon>
        <taxon>Agaricomycotina</taxon>
        <taxon>Agaricomycetes</taxon>
        <taxon>Russulales</taxon>
        <taxon>Russulaceae</taxon>
        <taxon>Lactarius</taxon>
    </lineage>
</organism>
<evidence type="ECO:0000313" key="5">
    <source>
        <dbReference type="EMBL" id="KAH8994859.1"/>
    </source>
</evidence>
<accession>A0AAD4LL45</accession>
<dbReference type="GO" id="GO:0005768">
    <property type="term" value="C:endosome"/>
    <property type="evidence" value="ECO:0007669"/>
    <property type="project" value="TreeGrafter"/>
</dbReference>
<dbReference type="Pfam" id="PF13949">
    <property type="entry name" value="ALIX_LYPXL_bnd"/>
    <property type="match status" value="1"/>
</dbReference>
<dbReference type="PANTHER" id="PTHR23030">
    <property type="entry name" value="PCD6 INTERACTING PROTEIN-RELATED"/>
    <property type="match status" value="1"/>
</dbReference>
<dbReference type="SMART" id="SM01041">
    <property type="entry name" value="BRO1"/>
    <property type="match status" value="1"/>
</dbReference>
<dbReference type="PROSITE" id="PS51180">
    <property type="entry name" value="BRO1"/>
    <property type="match status" value="1"/>
</dbReference>
<comment type="similarity">
    <text evidence="1">Belongs to the palA/RIM20 family.</text>
</comment>
<keyword evidence="6" id="KW-1185">Reference proteome</keyword>
<gene>
    <name evidence="5" type="ORF">EDB92DRAFT_1794947</name>
</gene>
<protein>
    <submittedName>
        <fullName evidence="5">PH-response regulator</fullName>
    </submittedName>
</protein>
<dbReference type="Gene3D" id="1.25.40.280">
    <property type="entry name" value="alix/aip1 like domains"/>
    <property type="match status" value="1"/>
</dbReference>
<evidence type="ECO:0000256" key="3">
    <source>
        <dbReference type="SAM" id="MobiDB-lite"/>
    </source>
</evidence>
<dbReference type="Gene3D" id="1.20.120.560">
    <property type="entry name" value="alix/aip1 in complex with the ypdl late domain"/>
    <property type="match status" value="1"/>
</dbReference>
<dbReference type="Proteomes" id="UP001201163">
    <property type="component" value="Unassembled WGS sequence"/>
</dbReference>
<feature type="region of interest" description="Disordered" evidence="3">
    <location>
        <begin position="742"/>
        <end position="797"/>
    </location>
</feature>
<feature type="compositionally biased region" description="Low complexity" evidence="3">
    <location>
        <begin position="749"/>
        <end position="764"/>
    </location>
</feature>
<dbReference type="InterPro" id="IPR004328">
    <property type="entry name" value="BRO1_dom"/>
</dbReference>
<feature type="compositionally biased region" description="Polar residues" evidence="3">
    <location>
        <begin position="482"/>
        <end position="493"/>
    </location>
</feature>
<feature type="coiled-coil region" evidence="2">
    <location>
        <begin position="569"/>
        <end position="596"/>
    </location>
</feature>
<dbReference type="Pfam" id="PF03097">
    <property type="entry name" value="BRO1"/>
    <property type="match status" value="1"/>
</dbReference>
<keyword evidence="2" id="KW-0175">Coiled coil</keyword>
<sequence>MTNQLSVPFKRTYAIPLKDSVHSHIQSKHHNIHPEAFSWDITKWEDLRKAMTTSSVHINQVDSILVYHAQLAFILTKLPEDITLDIPYTPVFSPDSLPVSLSNLHFERCCVLFNLASLYSQLGLAEDRTNPDGVKRASAFYKNAAGTFSYLKASARTKLKSTLSADDGLPLDLSEAFLGAMESLMLAQAQECVWQWAVMGRNSNGTIAKLAAQASHLYDATRLAIRDAVPPISDALPPEWTVHIEVKYLHFSAAAQYRKSIDDTERNKFGHEVARLAFAQSTAKKAYDMARRGASKPVWEDVKSLLEIVDSNLDRAQRDNDLIYHQDVPPASSLPVIQPASMVESVVPPGLLEPKKILGSVNLIFGNLISWGAQTAIEIYNDRRNTAIKEYIKDRAQQLNDGYTRELQSQNLPAALDALDKPIGLPPSLLKKAEEVRSENGPERVEKSLEDIEILAQRAMGVLTETLDLLDQEASEDEQLRRSQPTQRLPSHQANEKLISKAERYRKILNEAAESDAVVRQRWDEWEKCIVQLTWDEARLEAAVPSSTIVWSSPSRPAIGATQNHARALRVLLEQLDDLARERNQLVSRAQRLADADDISARIQREAAGLESWAEVQPSMFEDTLDQELVKYDKFRHDIEEGATKQSELLENTRMDSFLQSRQEDPSVKEREFALQSLDLSYHKYKEIVRHLDDGMQFYNDLAAMLIKFKESCLEWVMGRRSELRCYFFFVACDDPAQFTAPVSPPAPEAGAPHSSPHSPRPSRQIALDLPPPDSDQWEAMEMPPPPSHRANKQRKK</sequence>
<dbReference type="EMBL" id="JAKELL010000013">
    <property type="protein sequence ID" value="KAH8994859.1"/>
    <property type="molecule type" value="Genomic_DNA"/>
</dbReference>
<proteinExistence type="inferred from homology"/>
<evidence type="ECO:0000256" key="2">
    <source>
        <dbReference type="SAM" id="Coils"/>
    </source>
</evidence>
<feature type="region of interest" description="Disordered" evidence="3">
    <location>
        <begin position="474"/>
        <end position="493"/>
    </location>
</feature>
<evidence type="ECO:0000259" key="4">
    <source>
        <dbReference type="PROSITE" id="PS51180"/>
    </source>
</evidence>
<reference evidence="5" key="1">
    <citation type="submission" date="2022-01" db="EMBL/GenBank/DDBJ databases">
        <title>Comparative genomics reveals a dynamic genome evolution in the ectomycorrhizal milk-cap (Lactarius) mushrooms.</title>
        <authorList>
            <consortium name="DOE Joint Genome Institute"/>
            <person name="Lebreton A."/>
            <person name="Tang N."/>
            <person name="Kuo A."/>
            <person name="LaButti K."/>
            <person name="Drula E."/>
            <person name="Barry K."/>
            <person name="Clum A."/>
            <person name="Lipzen A."/>
            <person name="Mousain D."/>
            <person name="Ng V."/>
            <person name="Wang R."/>
            <person name="Wang X."/>
            <person name="Dai Y."/>
            <person name="Henrissat B."/>
            <person name="Grigoriev I.V."/>
            <person name="Guerin-Laguette A."/>
            <person name="Yu F."/>
            <person name="Martin F.M."/>
        </authorList>
    </citation>
    <scope>NUCLEOTIDE SEQUENCE</scope>
    <source>
        <strain evidence="5">QP</strain>
    </source>
</reference>
<evidence type="ECO:0000256" key="1">
    <source>
        <dbReference type="ARBA" id="ARBA00038154"/>
    </source>
</evidence>
<name>A0AAD4LL45_9AGAM</name>
<comment type="caution">
    <text evidence="5">The sequence shown here is derived from an EMBL/GenBank/DDBJ whole genome shotgun (WGS) entry which is preliminary data.</text>
</comment>
<dbReference type="CDD" id="cd09241">
    <property type="entry name" value="BRO1_ScRim20-like"/>
    <property type="match status" value="1"/>
</dbReference>